<evidence type="ECO:0000256" key="2">
    <source>
        <dbReference type="ARBA" id="ARBA00022803"/>
    </source>
</evidence>
<dbReference type="Pfam" id="PF13432">
    <property type="entry name" value="TPR_16"/>
    <property type="match status" value="1"/>
</dbReference>
<dbReference type="PANTHER" id="PTHR44858">
    <property type="entry name" value="TETRATRICOPEPTIDE REPEAT PROTEIN 6"/>
    <property type="match status" value="1"/>
</dbReference>
<dbReference type="InterPro" id="IPR034122">
    <property type="entry name" value="Retropepsin-like_bacterial"/>
</dbReference>
<dbReference type="GO" id="GO:0008233">
    <property type="term" value="F:peptidase activity"/>
    <property type="evidence" value="ECO:0007669"/>
    <property type="project" value="UniProtKB-KW"/>
</dbReference>
<evidence type="ECO:0000313" key="6">
    <source>
        <dbReference type="EMBL" id="MEN2789965.1"/>
    </source>
</evidence>
<keyword evidence="7" id="KW-1185">Reference proteome</keyword>
<evidence type="ECO:0000256" key="3">
    <source>
        <dbReference type="PROSITE-ProRule" id="PRU00339"/>
    </source>
</evidence>
<protein>
    <submittedName>
        <fullName evidence="6">Aspartyl protease family protein</fullName>
    </submittedName>
</protein>
<feature type="repeat" description="TPR" evidence="3">
    <location>
        <begin position="459"/>
        <end position="492"/>
    </location>
</feature>
<feature type="region of interest" description="Disordered" evidence="4">
    <location>
        <begin position="329"/>
        <end position="357"/>
    </location>
</feature>
<dbReference type="SUPFAM" id="SSF50630">
    <property type="entry name" value="Acid proteases"/>
    <property type="match status" value="2"/>
</dbReference>
<feature type="repeat" description="TPR" evidence="3">
    <location>
        <begin position="391"/>
        <end position="424"/>
    </location>
</feature>
<feature type="compositionally biased region" description="Low complexity" evidence="4">
    <location>
        <begin position="329"/>
        <end position="340"/>
    </location>
</feature>
<keyword evidence="2 3" id="KW-0802">TPR repeat</keyword>
<dbReference type="InterPro" id="IPR019734">
    <property type="entry name" value="TPR_rpt"/>
</dbReference>
<reference evidence="6 7" key="1">
    <citation type="submission" date="2024-05" db="EMBL/GenBank/DDBJ databases">
        <authorList>
            <person name="Liu Q."/>
            <person name="Xin Y.-H."/>
        </authorList>
    </citation>
    <scope>NUCLEOTIDE SEQUENCE [LARGE SCALE GENOMIC DNA]</scope>
    <source>
        <strain evidence="6 7">CGMCC 1.10181</strain>
    </source>
</reference>
<evidence type="ECO:0000256" key="5">
    <source>
        <dbReference type="SAM" id="SignalP"/>
    </source>
</evidence>
<keyword evidence="5" id="KW-0732">Signal</keyword>
<dbReference type="CDD" id="cd05483">
    <property type="entry name" value="retropepsin_like_bacteria"/>
    <property type="match status" value="2"/>
</dbReference>
<dbReference type="RefSeq" id="WP_343891249.1">
    <property type="nucleotide sequence ID" value="NZ_BAAAEH010000040.1"/>
</dbReference>
<feature type="signal peptide" evidence="5">
    <location>
        <begin position="1"/>
        <end position="21"/>
    </location>
</feature>
<dbReference type="InterPro" id="IPR050498">
    <property type="entry name" value="Ycf3"/>
</dbReference>
<keyword evidence="6" id="KW-0645">Protease</keyword>
<evidence type="ECO:0000256" key="4">
    <source>
        <dbReference type="SAM" id="MobiDB-lite"/>
    </source>
</evidence>
<sequence length="612" mass="64841">MRTLLALLAALAAGALPGAAAAETKCSVDKFLEFPVTMVGLRPMVPATIDGHEVRFIADSGAFYSSISPGTAAELGLKLQSAPPGLIVRGIGGEANMSIAIPKDFGLGPSILHHVQFLVGGSEVGGNAGLLGQNVLGLDDVEYDLANAAIRLLKPHNCPHTILAYWAADKPISQLDIETPSEARYHTAGTVLLNGVKIRAVFDTGAPVSMLTSAAAARAGVKPDSPGVTSAGFSSGLGRHTARTWIGPFQSLKIGDEEIRKIHLRFGDLGDVDFDMLLGADFFLSHRIYVSNAQHKMYFTYNGGRVFDLSVRPQETHVAEPQTIANAAPTATPAPAAPDAAKPPEAKPADGPEPVTAADYSLRGNARAARLDFVSALADLTRACELAPDNADYRYQRALVLLRTGRRPMAMADLERALTLKPDHADALLLRANLRLRGGDRAAARADLDTADRVLAAPSDKRLELGHAYEAVGDLDAAIPQYDRWIAAHPDDSRMPNALNGRCWARALAGHDLAGAISDCDRALKLRPHTAAYLGSRGLARLRNGDLDKAMADYQAALAIEPKLAWSLYGRGIIEQKQGLAAQAKTDIAAAVALEPDLPERARKIGLAGAPD</sequence>
<dbReference type="GO" id="GO:0006508">
    <property type="term" value="P:proteolysis"/>
    <property type="evidence" value="ECO:0007669"/>
    <property type="project" value="UniProtKB-KW"/>
</dbReference>
<dbReference type="PROSITE" id="PS00141">
    <property type="entry name" value="ASP_PROTEASE"/>
    <property type="match status" value="1"/>
</dbReference>
<dbReference type="EMBL" id="JBDIME010000006">
    <property type="protein sequence ID" value="MEN2789965.1"/>
    <property type="molecule type" value="Genomic_DNA"/>
</dbReference>
<dbReference type="SUPFAM" id="SSF48452">
    <property type="entry name" value="TPR-like"/>
    <property type="match status" value="1"/>
</dbReference>
<dbReference type="PANTHER" id="PTHR44858:SF1">
    <property type="entry name" value="UDP-N-ACETYLGLUCOSAMINE--PEPTIDE N-ACETYLGLUCOSAMINYLTRANSFERASE SPINDLY-RELATED"/>
    <property type="match status" value="1"/>
</dbReference>
<feature type="chain" id="PRO_5045255872" evidence="5">
    <location>
        <begin position="22"/>
        <end position="612"/>
    </location>
</feature>
<keyword evidence="6" id="KW-0378">Hydrolase</keyword>
<dbReference type="InterPro" id="IPR001969">
    <property type="entry name" value="Aspartic_peptidase_AS"/>
</dbReference>
<dbReference type="PROSITE" id="PS50005">
    <property type="entry name" value="TPR"/>
    <property type="match status" value="3"/>
</dbReference>
<feature type="repeat" description="TPR" evidence="3">
    <location>
        <begin position="531"/>
        <end position="564"/>
    </location>
</feature>
<dbReference type="InterPro" id="IPR021109">
    <property type="entry name" value="Peptidase_aspartic_dom_sf"/>
</dbReference>
<dbReference type="Pfam" id="PF13414">
    <property type="entry name" value="TPR_11"/>
    <property type="match status" value="1"/>
</dbReference>
<dbReference type="InterPro" id="IPR011990">
    <property type="entry name" value="TPR-like_helical_dom_sf"/>
</dbReference>
<dbReference type="Gene3D" id="1.25.40.10">
    <property type="entry name" value="Tetratricopeptide repeat domain"/>
    <property type="match status" value="2"/>
</dbReference>
<evidence type="ECO:0000256" key="1">
    <source>
        <dbReference type="ARBA" id="ARBA00022737"/>
    </source>
</evidence>
<accession>A0ABU9Y2E7</accession>
<gene>
    <name evidence="6" type="ORF">ABC974_10035</name>
</gene>
<keyword evidence="1" id="KW-0677">Repeat</keyword>
<dbReference type="Proteomes" id="UP001419910">
    <property type="component" value="Unassembled WGS sequence"/>
</dbReference>
<proteinExistence type="predicted"/>
<dbReference type="SMART" id="SM00028">
    <property type="entry name" value="TPR"/>
    <property type="match status" value="6"/>
</dbReference>
<dbReference type="Pfam" id="PF13650">
    <property type="entry name" value="Asp_protease_2"/>
    <property type="match status" value="2"/>
</dbReference>
<evidence type="ECO:0000313" key="7">
    <source>
        <dbReference type="Proteomes" id="UP001419910"/>
    </source>
</evidence>
<name>A0ABU9Y2E7_9SPHN</name>
<organism evidence="6 7">
    <name type="scientific">Sphingomonas oligophenolica</name>
    <dbReference type="NCBI Taxonomy" id="301154"/>
    <lineage>
        <taxon>Bacteria</taxon>
        <taxon>Pseudomonadati</taxon>
        <taxon>Pseudomonadota</taxon>
        <taxon>Alphaproteobacteria</taxon>
        <taxon>Sphingomonadales</taxon>
        <taxon>Sphingomonadaceae</taxon>
        <taxon>Sphingomonas</taxon>
    </lineage>
</organism>
<dbReference type="Gene3D" id="2.40.70.10">
    <property type="entry name" value="Acid Proteases"/>
    <property type="match status" value="2"/>
</dbReference>
<comment type="caution">
    <text evidence="6">The sequence shown here is derived from an EMBL/GenBank/DDBJ whole genome shotgun (WGS) entry which is preliminary data.</text>
</comment>